<dbReference type="EMBL" id="CP003096">
    <property type="protein sequence ID" value="AER66360.1"/>
    <property type="molecule type" value="Genomic_DNA"/>
</dbReference>
<gene>
    <name evidence="12" type="ordered locus">Tlie_0625</name>
</gene>
<evidence type="ECO:0000256" key="9">
    <source>
        <dbReference type="ARBA" id="ARBA00032845"/>
    </source>
</evidence>
<proteinExistence type="inferred from homology"/>
<feature type="binding site" evidence="10">
    <location>
        <begin position="12"/>
        <end position="19"/>
    </location>
    <ligand>
        <name>ATP</name>
        <dbReference type="ChEBI" id="CHEBI:30616"/>
    </ligand>
</feature>
<evidence type="ECO:0000256" key="7">
    <source>
        <dbReference type="ARBA" id="ARBA00023306"/>
    </source>
</evidence>
<sequence length="266" mass="28902">MDTRIIVVTSGKGGVGKTTVTANISAALAKEGYSVVAIDADIGLRNLDVVMGLENRIVYNLVDVVEKSCRLEQALVRDKRVNNLYLLPAAQTRTKDAVSPEQMLELCESLRGSYDFVIIDSPAGIEGGFRNAAVAADEALVVATPEVSSVRDADRIIGLLESDGKRSINLIVNRYRPQMVKKGNMLDVSDVSEILAVKLLGVVPEDEEVVVSTNKGEPLSLGHNSPAARAFRNICHRLLGKDIPLQYPNENEGKGFWEGIKSLFRL</sequence>
<evidence type="ECO:0000256" key="3">
    <source>
        <dbReference type="ARBA" id="ARBA00022618"/>
    </source>
</evidence>
<keyword evidence="6" id="KW-0717">Septation</keyword>
<keyword evidence="5 10" id="KW-0067">ATP-binding</keyword>
<dbReference type="FunFam" id="3.40.50.300:FF:000068">
    <property type="entry name" value="Site-determining protein"/>
    <property type="match status" value="1"/>
</dbReference>
<keyword evidence="4 10" id="KW-0547">Nucleotide-binding</keyword>
<dbReference type="InterPro" id="IPR050625">
    <property type="entry name" value="ParA/MinD_ATPase"/>
</dbReference>
<evidence type="ECO:0000256" key="2">
    <source>
        <dbReference type="ARBA" id="ARBA00016887"/>
    </source>
</evidence>
<evidence type="ECO:0000313" key="13">
    <source>
        <dbReference type="Proteomes" id="UP000005868"/>
    </source>
</evidence>
<name>G7V8R9_THELD</name>
<dbReference type="Gene3D" id="3.40.50.300">
    <property type="entry name" value="P-loop containing nucleotide triphosphate hydrolases"/>
    <property type="match status" value="1"/>
</dbReference>
<dbReference type="HOGENOM" id="CLU_037612_0_1_0"/>
<dbReference type="GO" id="GO:0005829">
    <property type="term" value="C:cytosol"/>
    <property type="evidence" value="ECO:0007669"/>
    <property type="project" value="TreeGrafter"/>
</dbReference>
<dbReference type="GO" id="GO:0009898">
    <property type="term" value="C:cytoplasmic side of plasma membrane"/>
    <property type="evidence" value="ECO:0007669"/>
    <property type="project" value="TreeGrafter"/>
</dbReference>
<dbReference type="GO" id="GO:0005524">
    <property type="term" value="F:ATP binding"/>
    <property type="evidence" value="ECO:0007669"/>
    <property type="project" value="UniProtKB-KW"/>
</dbReference>
<evidence type="ECO:0000256" key="5">
    <source>
        <dbReference type="ARBA" id="ARBA00022840"/>
    </source>
</evidence>
<dbReference type="CDD" id="cd02036">
    <property type="entry name" value="MinD"/>
    <property type="match status" value="1"/>
</dbReference>
<dbReference type="NCBIfam" id="TIGR01968">
    <property type="entry name" value="minD_bact"/>
    <property type="match status" value="1"/>
</dbReference>
<dbReference type="KEGG" id="tli:Tlie_0625"/>
<evidence type="ECO:0000313" key="12">
    <source>
        <dbReference type="EMBL" id="AER66360.1"/>
    </source>
</evidence>
<organism evidence="12 13">
    <name type="scientific">Thermovirga lienii (strain ATCC BAA-1197 / DSM 17291 / Cas60314)</name>
    <dbReference type="NCBI Taxonomy" id="580340"/>
    <lineage>
        <taxon>Bacteria</taxon>
        <taxon>Thermotogati</taxon>
        <taxon>Synergistota</taxon>
        <taxon>Synergistia</taxon>
        <taxon>Synergistales</taxon>
        <taxon>Thermovirgaceae</taxon>
        <taxon>Thermovirga</taxon>
    </lineage>
</organism>
<dbReference type="GO" id="GO:0016887">
    <property type="term" value="F:ATP hydrolysis activity"/>
    <property type="evidence" value="ECO:0007669"/>
    <property type="project" value="InterPro"/>
</dbReference>
<evidence type="ECO:0000256" key="8">
    <source>
        <dbReference type="ARBA" id="ARBA00025436"/>
    </source>
</evidence>
<dbReference type="AlphaFoldDB" id="G7V8R9"/>
<evidence type="ECO:0000256" key="4">
    <source>
        <dbReference type="ARBA" id="ARBA00022741"/>
    </source>
</evidence>
<dbReference type="OrthoDB" id="9773088at2"/>
<evidence type="ECO:0000256" key="1">
    <source>
        <dbReference type="ARBA" id="ARBA00010257"/>
    </source>
</evidence>
<evidence type="ECO:0000256" key="6">
    <source>
        <dbReference type="ARBA" id="ARBA00023210"/>
    </source>
</evidence>
<dbReference type="PANTHER" id="PTHR43384:SF6">
    <property type="entry name" value="SEPTUM SITE-DETERMINING PROTEIN MIND HOMOLOG, CHLOROPLASTIC"/>
    <property type="match status" value="1"/>
</dbReference>
<dbReference type="InterPro" id="IPR002586">
    <property type="entry name" value="CobQ/CobB/MinD/ParA_Nub-bd_dom"/>
</dbReference>
<dbReference type="InterPro" id="IPR025501">
    <property type="entry name" value="MinD_FleN"/>
</dbReference>
<feature type="domain" description="CobQ/CobB/MinD/ParA nucleotide binding" evidence="11">
    <location>
        <begin position="6"/>
        <end position="219"/>
    </location>
</feature>
<comment type="function">
    <text evidence="8">ATPase required for the correct placement of the division site. Cell division inhibitors MinC and MinD act in concert to form an inhibitor capable of blocking formation of the polar Z ring septums. Rapidly oscillates between the poles of the cell to destabilize FtsZ filaments that have formed before they mature into polar Z rings.</text>
</comment>
<keyword evidence="13" id="KW-1185">Reference proteome</keyword>
<dbReference type="eggNOG" id="COG2894">
    <property type="taxonomic scope" value="Bacteria"/>
</dbReference>
<dbReference type="Pfam" id="PF01656">
    <property type="entry name" value="CbiA"/>
    <property type="match status" value="1"/>
</dbReference>
<dbReference type="SUPFAM" id="SSF52540">
    <property type="entry name" value="P-loop containing nucleoside triphosphate hydrolases"/>
    <property type="match status" value="1"/>
</dbReference>
<keyword evidence="7" id="KW-0131">Cell cycle</keyword>
<reference evidence="12 13" key="2">
    <citation type="journal article" date="2012" name="Stand. Genomic Sci.">
        <title>Genome sequence of the moderately thermophilic, amino-acid-degrading and sulfur-reducing bacterium Thermovirga lienii type strain (Cas60314(T)).</title>
        <authorList>
            <person name="Goker M."/>
            <person name="Saunders E."/>
            <person name="Lapidus A."/>
            <person name="Nolan M."/>
            <person name="Lucas S."/>
            <person name="Hammon N."/>
            <person name="Deshpande S."/>
            <person name="Cheng J.F."/>
            <person name="Han C."/>
            <person name="Tapia R."/>
            <person name="Goodwin L.A."/>
            <person name="Pitluck S."/>
            <person name="Liolios K."/>
            <person name="Mavromatis K."/>
            <person name="Pagani I."/>
            <person name="Ivanova N."/>
            <person name="Mikhailova N."/>
            <person name="Pati A."/>
            <person name="Chen A."/>
            <person name="Palaniappan K."/>
            <person name="Land M."/>
            <person name="Chang Y.J."/>
            <person name="Jeffries C.D."/>
            <person name="Brambilla E.M."/>
            <person name="Rohde M."/>
            <person name="Spring S."/>
            <person name="Detter J.C."/>
            <person name="Woyke T."/>
            <person name="Bristow J."/>
            <person name="Eisen J.A."/>
            <person name="Markowitz V."/>
            <person name="Hugenholtz P."/>
            <person name="Kyrpides N.C."/>
            <person name="Klenk H.P."/>
        </authorList>
    </citation>
    <scope>NUCLEOTIDE SEQUENCE [LARGE SCALE GENOMIC DNA]</scope>
    <source>
        <strain evidence="13">ATCC BAA-1197 / DSM 17291 / Cas60314</strain>
    </source>
</reference>
<evidence type="ECO:0000256" key="10">
    <source>
        <dbReference type="PIRSR" id="PIRSR003092-1"/>
    </source>
</evidence>
<dbReference type="PANTHER" id="PTHR43384">
    <property type="entry name" value="SEPTUM SITE-DETERMINING PROTEIN MIND HOMOLOG, CHLOROPLASTIC-RELATED"/>
    <property type="match status" value="1"/>
</dbReference>
<dbReference type="STRING" id="580340.Tlie_0625"/>
<dbReference type="GO" id="GO:0051782">
    <property type="term" value="P:negative regulation of cell division"/>
    <property type="evidence" value="ECO:0007669"/>
    <property type="project" value="TreeGrafter"/>
</dbReference>
<dbReference type="InterPro" id="IPR027417">
    <property type="entry name" value="P-loop_NTPase"/>
</dbReference>
<keyword evidence="3" id="KW-0132">Cell division</keyword>
<protein>
    <recommendedName>
        <fullName evidence="2">Septum site-determining protein MinD</fullName>
    </recommendedName>
    <alternativeName>
        <fullName evidence="9">Cell division inhibitor MinD</fullName>
    </alternativeName>
</protein>
<accession>G7V8R9</accession>
<dbReference type="GO" id="GO:0000917">
    <property type="term" value="P:division septum assembly"/>
    <property type="evidence" value="ECO:0007669"/>
    <property type="project" value="UniProtKB-KW"/>
</dbReference>
<dbReference type="PIRSF" id="PIRSF003092">
    <property type="entry name" value="MinD"/>
    <property type="match status" value="1"/>
</dbReference>
<dbReference type="InterPro" id="IPR010223">
    <property type="entry name" value="MinD"/>
</dbReference>
<evidence type="ECO:0000259" key="11">
    <source>
        <dbReference type="Pfam" id="PF01656"/>
    </source>
</evidence>
<comment type="similarity">
    <text evidence="1">Belongs to the ParA family. MinD subfamily.</text>
</comment>
<reference evidence="13" key="1">
    <citation type="submission" date="2011-10" db="EMBL/GenBank/DDBJ databases">
        <title>The complete genome of chromosome of Thermovirga lienii DSM 17291.</title>
        <authorList>
            <consortium name="US DOE Joint Genome Institute (JGI-PGF)"/>
            <person name="Lucas S."/>
            <person name="Copeland A."/>
            <person name="Lapidus A."/>
            <person name="Glavina del Rio T."/>
            <person name="Dalin E."/>
            <person name="Tice H."/>
            <person name="Bruce D."/>
            <person name="Goodwin L."/>
            <person name="Pitluck S."/>
            <person name="Peters L."/>
            <person name="Mikhailova N."/>
            <person name="Saunders E."/>
            <person name="Kyrpides N."/>
            <person name="Mavromatis K."/>
            <person name="Ivanova N."/>
            <person name="Last F.I."/>
            <person name="Brettin T."/>
            <person name="Detter J.C."/>
            <person name="Han C."/>
            <person name="Larimer F."/>
            <person name="Land M."/>
            <person name="Hauser L."/>
            <person name="Markowitz V."/>
            <person name="Cheng J.-F."/>
            <person name="Hugenholtz P."/>
            <person name="Woyke T."/>
            <person name="Wu D."/>
            <person name="Spring S."/>
            <person name="Schroeder M."/>
            <person name="Brambilla E.-M."/>
            <person name="Klenk H.-P."/>
            <person name="Eisen J.A."/>
        </authorList>
    </citation>
    <scope>NUCLEOTIDE SEQUENCE [LARGE SCALE GENOMIC DNA]</scope>
    <source>
        <strain evidence="13">ATCC BAA-1197 / DSM 17291 / Cas60314</strain>
    </source>
</reference>
<dbReference type="Proteomes" id="UP000005868">
    <property type="component" value="Chromosome"/>
</dbReference>